<name>A0A4Q7ZMR0_9ACTN</name>
<keyword evidence="3" id="KW-1185">Reference proteome</keyword>
<dbReference type="RefSeq" id="WP_165449528.1">
    <property type="nucleotide sequence ID" value="NZ_SHKY01000001.1"/>
</dbReference>
<sequence>MSARKLSRFAGLVFVLAALLGGAGAATLAAEHGTGGSATAATQQLAGDTVWS</sequence>
<keyword evidence="1" id="KW-0732">Signal</keyword>
<evidence type="ECO:0000256" key="1">
    <source>
        <dbReference type="SAM" id="SignalP"/>
    </source>
</evidence>
<proteinExistence type="predicted"/>
<protein>
    <submittedName>
        <fullName evidence="2">Uncharacterized protein</fullName>
    </submittedName>
</protein>
<accession>A0A4Q7ZMR0</accession>
<feature type="chain" id="PRO_5020405739" evidence="1">
    <location>
        <begin position="26"/>
        <end position="52"/>
    </location>
</feature>
<gene>
    <name evidence="2" type="ORF">EV385_3758</name>
</gene>
<dbReference type="Proteomes" id="UP000292564">
    <property type="component" value="Unassembled WGS sequence"/>
</dbReference>
<evidence type="ECO:0000313" key="3">
    <source>
        <dbReference type="Proteomes" id="UP000292564"/>
    </source>
</evidence>
<feature type="signal peptide" evidence="1">
    <location>
        <begin position="1"/>
        <end position="25"/>
    </location>
</feature>
<dbReference type="AlphaFoldDB" id="A0A4Q7ZMR0"/>
<dbReference type="EMBL" id="SHKY01000001">
    <property type="protein sequence ID" value="RZU51921.1"/>
    <property type="molecule type" value="Genomic_DNA"/>
</dbReference>
<reference evidence="2 3" key="1">
    <citation type="submission" date="2019-02" db="EMBL/GenBank/DDBJ databases">
        <title>Sequencing the genomes of 1000 actinobacteria strains.</title>
        <authorList>
            <person name="Klenk H.-P."/>
        </authorList>
    </citation>
    <scope>NUCLEOTIDE SEQUENCE [LARGE SCALE GENOMIC DNA]</scope>
    <source>
        <strain evidence="2 3">DSM 45162</strain>
    </source>
</reference>
<organism evidence="2 3">
    <name type="scientific">Krasilnikovia cinnamomea</name>
    <dbReference type="NCBI Taxonomy" id="349313"/>
    <lineage>
        <taxon>Bacteria</taxon>
        <taxon>Bacillati</taxon>
        <taxon>Actinomycetota</taxon>
        <taxon>Actinomycetes</taxon>
        <taxon>Micromonosporales</taxon>
        <taxon>Micromonosporaceae</taxon>
        <taxon>Krasilnikovia</taxon>
    </lineage>
</organism>
<comment type="caution">
    <text evidence="2">The sequence shown here is derived from an EMBL/GenBank/DDBJ whole genome shotgun (WGS) entry which is preliminary data.</text>
</comment>
<evidence type="ECO:0000313" key="2">
    <source>
        <dbReference type="EMBL" id="RZU51921.1"/>
    </source>
</evidence>